<feature type="compositionally biased region" description="Polar residues" evidence="1">
    <location>
        <begin position="182"/>
        <end position="191"/>
    </location>
</feature>
<dbReference type="OrthoDB" id="410044at2759"/>
<comment type="caution">
    <text evidence="2">The sequence shown here is derived from an EMBL/GenBank/DDBJ whole genome shotgun (WGS) entry which is preliminary data.</text>
</comment>
<dbReference type="AlphaFoldDB" id="A0A9P6D2Q3"/>
<proteinExistence type="predicted"/>
<reference evidence="2" key="1">
    <citation type="submission" date="2020-11" db="EMBL/GenBank/DDBJ databases">
        <authorList>
            <consortium name="DOE Joint Genome Institute"/>
            <person name="Ahrendt S."/>
            <person name="Riley R."/>
            <person name="Andreopoulos W."/>
            <person name="Labutti K."/>
            <person name="Pangilinan J."/>
            <person name="Ruiz-Duenas F.J."/>
            <person name="Barrasa J.M."/>
            <person name="Sanchez-Garcia M."/>
            <person name="Camarero S."/>
            <person name="Miyauchi S."/>
            <person name="Serrano A."/>
            <person name="Linde D."/>
            <person name="Babiker R."/>
            <person name="Drula E."/>
            <person name="Ayuso-Fernandez I."/>
            <person name="Pacheco R."/>
            <person name="Padilla G."/>
            <person name="Ferreira P."/>
            <person name="Barriuso J."/>
            <person name="Kellner H."/>
            <person name="Castanera R."/>
            <person name="Alfaro M."/>
            <person name="Ramirez L."/>
            <person name="Pisabarro A.G."/>
            <person name="Kuo A."/>
            <person name="Tritt A."/>
            <person name="Lipzen A."/>
            <person name="He G."/>
            <person name="Yan M."/>
            <person name="Ng V."/>
            <person name="Cullen D."/>
            <person name="Martin F."/>
            <person name="Rosso M.-N."/>
            <person name="Henrissat B."/>
            <person name="Hibbett D."/>
            <person name="Martinez A.T."/>
            <person name="Grigoriev I.V."/>
        </authorList>
    </citation>
    <scope>NUCLEOTIDE SEQUENCE</scope>
    <source>
        <strain evidence="2">CIRM-BRFM 674</strain>
    </source>
</reference>
<keyword evidence="3" id="KW-1185">Reference proteome</keyword>
<dbReference type="EMBL" id="MU155175">
    <property type="protein sequence ID" value="KAF9481659.1"/>
    <property type="molecule type" value="Genomic_DNA"/>
</dbReference>
<feature type="compositionally biased region" description="Polar residues" evidence="1">
    <location>
        <begin position="71"/>
        <end position="82"/>
    </location>
</feature>
<feature type="compositionally biased region" description="Polar residues" evidence="1">
    <location>
        <begin position="90"/>
        <end position="110"/>
    </location>
</feature>
<evidence type="ECO:0000313" key="3">
    <source>
        <dbReference type="Proteomes" id="UP000807469"/>
    </source>
</evidence>
<feature type="compositionally biased region" description="Polar residues" evidence="1">
    <location>
        <begin position="39"/>
        <end position="50"/>
    </location>
</feature>
<feature type="region of interest" description="Disordered" evidence="1">
    <location>
        <begin position="39"/>
        <end position="191"/>
    </location>
</feature>
<evidence type="ECO:0000313" key="2">
    <source>
        <dbReference type="EMBL" id="KAF9481659.1"/>
    </source>
</evidence>
<accession>A0A9P6D2Q3</accession>
<protein>
    <submittedName>
        <fullName evidence="2">Uncharacterized protein</fullName>
    </submittedName>
</protein>
<evidence type="ECO:0000256" key="1">
    <source>
        <dbReference type="SAM" id="MobiDB-lite"/>
    </source>
</evidence>
<name>A0A9P6D2Q3_9AGAR</name>
<gene>
    <name evidence="2" type="ORF">BDN70DRAFT_510802</name>
</gene>
<organism evidence="2 3">
    <name type="scientific">Pholiota conissans</name>
    <dbReference type="NCBI Taxonomy" id="109636"/>
    <lineage>
        <taxon>Eukaryota</taxon>
        <taxon>Fungi</taxon>
        <taxon>Dikarya</taxon>
        <taxon>Basidiomycota</taxon>
        <taxon>Agaricomycotina</taxon>
        <taxon>Agaricomycetes</taxon>
        <taxon>Agaricomycetidae</taxon>
        <taxon>Agaricales</taxon>
        <taxon>Agaricineae</taxon>
        <taxon>Strophariaceae</taxon>
        <taxon>Pholiota</taxon>
    </lineage>
</organism>
<sequence length="191" mass="20724">MSNQAPLIPTGFIQNEQGTLIPVYQPEALDQYMAGSAAATSTPVTTNQHPNAGPPRWSSVSPYPHDLGNGPLNTFTPPNQGHSRPRNAGFSPSTSHHLSDFQQASASTATLHGGDISFNSPTPLYRRPGQRREGQQTPSSVRHHHGHPRSYSGRLARGHMYNSGQYQSSDLGHPPPPALPINNWNKWNGGR</sequence>
<dbReference type="Proteomes" id="UP000807469">
    <property type="component" value="Unassembled WGS sequence"/>
</dbReference>